<dbReference type="AlphaFoldDB" id="A0A060CF82"/>
<accession>A0A060CF82</accession>
<reference evidence="1" key="1">
    <citation type="journal article" date="2013" name="Environ. Microbiol.">
        <title>Seasonally variable intestinal metagenomes of the red palm weevil (Rhynchophorus ferrugineus).</title>
        <authorList>
            <person name="Jia S."/>
            <person name="Zhang X."/>
            <person name="Zhang G."/>
            <person name="Yin A."/>
            <person name="Zhang S."/>
            <person name="Li F."/>
            <person name="Wang L."/>
            <person name="Zhao D."/>
            <person name="Yun Q."/>
            <person name="Tala"/>
            <person name="Wang J."/>
            <person name="Sun G."/>
            <person name="Baabdullah M."/>
            <person name="Yu X."/>
            <person name="Hu S."/>
            <person name="Al-Mssallem I.S."/>
            <person name="Yu J."/>
        </authorList>
    </citation>
    <scope>NUCLEOTIDE SEQUENCE</scope>
</reference>
<dbReference type="EMBL" id="KF127962">
    <property type="protein sequence ID" value="AIA95323.1"/>
    <property type="molecule type" value="Genomic_DNA"/>
</dbReference>
<proteinExistence type="predicted"/>
<organism evidence="1">
    <name type="scientific">uncultured Lactobacillus sp</name>
    <dbReference type="NCBI Taxonomy" id="153152"/>
    <lineage>
        <taxon>Bacteria</taxon>
        <taxon>Bacillati</taxon>
        <taxon>Bacillota</taxon>
        <taxon>Bacilli</taxon>
        <taxon>Lactobacillales</taxon>
        <taxon>Lactobacillaceae</taxon>
        <taxon>Lactobacillus</taxon>
        <taxon>environmental samples</taxon>
    </lineage>
</organism>
<name>A0A060CF82_9LACO</name>
<protein>
    <submittedName>
        <fullName evidence="1">CAZy families CBM48|GH13 protein</fullName>
    </submittedName>
</protein>
<sequence>MMACGAAAIKRSNYFERPLNIYEVHASSWKQHTDGSPYTIKDLTHELIPYLQQYALFTR</sequence>
<evidence type="ECO:0000313" key="1">
    <source>
        <dbReference type="EMBL" id="AIA95323.1"/>
    </source>
</evidence>
<dbReference type="Gene3D" id="3.20.20.80">
    <property type="entry name" value="Glycosidases"/>
    <property type="match status" value="1"/>
</dbReference>